<proteinExistence type="predicted"/>
<evidence type="ECO:0000313" key="2">
    <source>
        <dbReference type="Proteomes" id="UP001314170"/>
    </source>
</evidence>
<keyword evidence="2" id="KW-1185">Reference proteome</keyword>
<gene>
    <name evidence="1" type="ORF">DCAF_LOCUS10682</name>
</gene>
<dbReference type="EMBL" id="CAWUPB010000994">
    <property type="protein sequence ID" value="CAK7335682.1"/>
    <property type="molecule type" value="Genomic_DNA"/>
</dbReference>
<dbReference type="Proteomes" id="UP001314170">
    <property type="component" value="Unassembled WGS sequence"/>
</dbReference>
<dbReference type="AlphaFoldDB" id="A0AAV1RJY6"/>
<name>A0AAV1RJY6_9ROSI</name>
<accession>A0AAV1RJY6</accession>
<sequence length="138" mass="15676">MKYGAKETRRQNKVRTGVINLKCGPNPVVGLYIPDATNAVYDVLKHMSQLHASKKKRYAGEEAEILGNITANLITKETLKEKLAEHVEKVDYEMALEYATQSGVTDEPREDVFIQTLEPDNKFVEFQSPVFVFRLVCQ</sequence>
<reference evidence="1 2" key="1">
    <citation type="submission" date="2024-01" db="EMBL/GenBank/DDBJ databases">
        <authorList>
            <person name="Waweru B."/>
        </authorList>
    </citation>
    <scope>NUCLEOTIDE SEQUENCE [LARGE SCALE GENOMIC DNA]</scope>
</reference>
<protein>
    <submittedName>
        <fullName evidence="1">Uncharacterized protein</fullName>
    </submittedName>
</protein>
<comment type="caution">
    <text evidence="1">The sequence shown here is derived from an EMBL/GenBank/DDBJ whole genome shotgun (WGS) entry which is preliminary data.</text>
</comment>
<organism evidence="1 2">
    <name type="scientific">Dovyalis caffra</name>
    <dbReference type="NCBI Taxonomy" id="77055"/>
    <lineage>
        <taxon>Eukaryota</taxon>
        <taxon>Viridiplantae</taxon>
        <taxon>Streptophyta</taxon>
        <taxon>Embryophyta</taxon>
        <taxon>Tracheophyta</taxon>
        <taxon>Spermatophyta</taxon>
        <taxon>Magnoliopsida</taxon>
        <taxon>eudicotyledons</taxon>
        <taxon>Gunneridae</taxon>
        <taxon>Pentapetalae</taxon>
        <taxon>rosids</taxon>
        <taxon>fabids</taxon>
        <taxon>Malpighiales</taxon>
        <taxon>Salicaceae</taxon>
        <taxon>Flacourtieae</taxon>
        <taxon>Dovyalis</taxon>
    </lineage>
</organism>
<evidence type="ECO:0000313" key="1">
    <source>
        <dbReference type="EMBL" id="CAK7335682.1"/>
    </source>
</evidence>